<proteinExistence type="predicted"/>
<name>A0A397SDA2_9GLOM</name>
<comment type="caution">
    <text evidence="1">The sequence shown here is derived from an EMBL/GenBank/DDBJ whole genome shotgun (WGS) entry which is preliminary data.</text>
</comment>
<accession>A0A397SDA2</accession>
<keyword evidence="2" id="KW-1185">Reference proteome</keyword>
<dbReference type="Pfam" id="PF18759">
    <property type="entry name" value="Plavaka"/>
    <property type="match status" value="1"/>
</dbReference>
<sequence>MEGIQELLSNPNIVNSEFYVDFKIHKNANGQRYYSELYNSTWWEKCEKNIPMGAKVLAIIVYSDSTNCDQLGRKSEHPLSITFGNISGWRRQKLDAQRENLNNMQLYNNQIILQFTCALFMEDLGSIAVRQIDERLAAIPRFQRLTQFPEGLKTLKFYTADHYRTLMKVMVFVIEGLHAEKNDQLVDFNIAIYMNESEHNQYLTDEGYCYEPLALALIQCLQEFIFIPIESIQEVVHIIP</sequence>
<organism evidence="1 2">
    <name type="scientific">Glomus cerebriforme</name>
    <dbReference type="NCBI Taxonomy" id="658196"/>
    <lineage>
        <taxon>Eukaryota</taxon>
        <taxon>Fungi</taxon>
        <taxon>Fungi incertae sedis</taxon>
        <taxon>Mucoromycota</taxon>
        <taxon>Glomeromycotina</taxon>
        <taxon>Glomeromycetes</taxon>
        <taxon>Glomerales</taxon>
        <taxon>Glomeraceae</taxon>
        <taxon>Glomus</taxon>
    </lineage>
</organism>
<dbReference type="AlphaFoldDB" id="A0A397SDA2"/>
<reference evidence="1 2" key="1">
    <citation type="submission" date="2018-06" db="EMBL/GenBank/DDBJ databases">
        <title>Comparative genomics reveals the genomic features of Rhizophagus irregularis, R. cerebriforme, R. diaphanum and Gigaspora rosea, and their symbiotic lifestyle signature.</title>
        <authorList>
            <person name="Morin E."/>
            <person name="San Clemente H."/>
            <person name="Chen E.C.H."/>
            <person name="De La Providencia I."/>
            <person name="Hainaut M."/>
            <person name="Kuo A."/>
            <person name="Kohler A."/>
            <person name="Murat C."/>
            <person name="Tang N."/>
            <person name="Roy S."/>
            <person name="Loubradou J."/>
            <person name="Henrissat B."/>
            <person name="Grigoriev I.V."/>
            <person name="Corradi N."/>
            <person name="Roux C."/>
            <person name="Martin F.M."/>
        </authorList>
    </citation>
    <scope>NUCLEOTIDE SEQUENCE [LARGE SCALE GENOMIC DNA]</scope>
    <source>
        <strain evidence="1 2">DAOM 227022</strain>
    </source>
</reference>
<dbReference type="Proteomes" id="UP000265703">
    <property type="component" value="Unassembled WGS sequence"/>
</dbReference>
<evidence type="ECO:0000313" key="2">
    <source>
        <dbReference type="Proteomes" id="UP000265703"/>
    </source>
</evidence>
<dbReference type="EMBL" id="QKYT01000623">
    <property type="protein sequence ID" value="RIA82859.1"/>
    <property type="molecule type" value="Genomic_DNA"/>
</dbReference>
<dbReference type="OrthoDB" id="2424965at2759"/>
<evidence type="ECO:0000313" key="1">
    <source>
        <dbReference type="EMBL" id="RIA82859.1"/>
    </source>
</evidence>
<dbReference type="InterPro" id="IPR041078">
    <property type="entry name" value="Plavaka"/>
</dbReference>
<gene>
    <name evidence="1" type="ORF">C1645_834702</name>
</gene>
<protein>
    <submittedName>
        <fullName evidence="1">Uncharacterized protein</fullName>
    </submittedName>
</protein>